<keyword evidence="3" id="KW-1185">Reference proteome</keyword>
<name>A0A8J7W8G7_9EURY</name>
<reference evidence="2" key="1">
    <citation type="submission" date="2014-12" db="EMBL/GenBank/DDBJ databases">
        <authorList>
            <person name="Huang H.-H."/>
            <person name="Chen S.-C."/>
            <person name="Lai M.-C."/>
        </authorList>
    </citation>
    <scope>NUCLEOTIDE SEQUENCE</scope>
    <source>
        <strain evidence="2">K1F9705b</strain>
    </source>
</reference>
<evidence type="ECO:0000256" key="1">
    <source>
        <dbReference type="SAM" id="Phobius"/>
    </source>
</evidence>
<proteinExistence type="predicted"/>
<protein>
    <submittedName>
        <fullName evidence="2">Uncharacterized protein</fullName>
    </submittedName>
</protein>
<keyword evidence="1" id="KW-0812">Transmembrane</keyword>
<sequence length="188" mass="21405">MVSVDRGGEGHLQGWRGTMFTRKSASENQSQINEDISEISQRILEELESASSKELSEARYARKILQLSDLNYTKNIFFEIESGSSGADRMIEKRAVIKALLLSTWLQRLYFIIRAGLMSILAAVVTFFYVSFFGQIGVVLALLMGVLIFIIGLIVTRLFDTQTVQMTKYIVHRLASHKKLRDFILNYL</sequence>
<dbReference type="Proteomes" id="UP000730161">
    <property type="component" value="Unassembled WGS sequence"/>
</dbReference>
<gene>
    <name evidence="2" type="ORF">RJ53_09340</name>
</gene>
<evidence type="ECO:0000313" key="2">
    <source>
        <dbReference type="EMBL" id="MBR1369666.1"/>
    </source>
</evidence>
<feature type="transmembrane region" description="Helical" evidence="1">
    <location>
        <begin position="136"/>
        <end position="159"/>
    </location>
</feature>
<dbReference type="AlphaFoldDB" id="A0A8J7W8G7"/>
<dbReference type="EMBL" id="JWHL01000017">
    <property type="protein sequence ID" value="MBR1369666.1"/>
    <property type="molecule type" value="Genomic_DNA"/>
</dbReference>
<evidence type="ECO:0000313" key="3">
    <source>
        <dbReference type="Proteomes" id="UP000730161"/>
    </source>
</evidence>
<comment type="caution">
    <text evidence="2">The sequence shown here is derived from an EMBL/GenBank/DDBJ whole genome shotgun (WGS) entry which is preliminary data.</text>
</comment>
<organism evidence="2 3">
    <name type="scientific">Methanocalculus chunghsingensis</name>
    <dbReference type="NCBI Taxonomy" id="156457"/>
    <lineage>
        <taxon>Archaea</taxon>
        <taxon>Methanobacteriati</taxon>
        <taxon>Methanobacteriota</taxon>
        <taxon>Stenosarchaea group</taxon>
        <taxon>Methanomicrobia</taxon>
        <taxon>Methanomicrobiales</taxon>
        <taxon>Methanocalculaceae</taxon>
        <taxon>Methanocalculus</taxon>
    </lineage>
</organism>
<keyword evidence="1" id="KW-1133">Transmembrane helix</keyword>
<feature type="transmembrane region" description="Helical" evidence="1">
    <location>
        <begin position="109"/>
        <end position="130"/>
    </location>
</feature>
<accession>A0A8J7W8G7</accession>
<keyword evidence="1" id="KW-0472">Membrane</keyword>
<dbReference type="RefSeq" id="WP_211531405.1">
    <property type="nucleotide sequence ID" value="NZ_JWHL01000017.1"/>
</dbReference>